<protein>
    <submittedName>
        <fullName evidence="1">Uncharacterized protein</fullName>
    </submittedName>
</protein>
<name>A0A1B4L928_9BURK</name>
<dbReference type="Proteomes" id="UP000243680">
    <property type="component" value="Chromosome 1"/>
</dbReference>
<accession>A0A1B4L928</accession>
<dbReference type="EMBL" id="CP013420">
    <property type="protein sequence ID" value="AOJ73672.1"/>
    <property type="molecule type" value="Genomic_DNA"/>
</dbReference>
<dbReference type="RefSeq" id="WP_059568433.1">
    <property type="nucleotide sequence ID" value="NZ_CP013420.1"/>
</dbReference>
<dbReference type="AlphaFoldDB" id="A0A1B4L928"/>
<proteinExistence type="predicted"/>
<evidence type="ECO:0000313" key="1">
    <source>
        <dbReference type="EMBL" id="AOJ73672.1"/>
    </source>
</evidence>
<organism evidence="1 2">
    <name type="scientific">Burkholderia ubonensis</name>
    <dbReference type="NCBI Taxonomy" id="101571"/>
    <lineage>
        <taxon>Bacteria</taxon>
        <taxon>Pseudomonadati</taxon>
        <taxon>Pseudomonadota</taxon>
        <taxon>Betaproteobacteria</taxon>
        <taxon>Burkholderiales</taxon>
        <taxon>Burkholderiaceae</taxon>
        <taxon>Burkholderia</taxon>
        <taxon>Burkholderia cepacia complex</taxon>
    </lineage>
</organism>
<evidence type="ECO:0000313" key="2">
    <source>
        <dbReference type="Proteomes" id="UP000243680"/>
    </source>
</evidence>
<gene>
    <name evidence="1" type="ORF">WJ35_00245</name>
</gene>
<reference evidence="1 2" key="1">
    <citation type="submission" date="2015-12" db="EMBL/GenBank/DDBJ databases">
        <title>Diversity of Burkholderia near neighbor genomes.</title>
        <authorList>
            <person name="Sahl J."/>
            <person name="Wagner D."/>
            <person name="Keim P."/>
        </authorList>
    </citation>
    <scope>NUCLEOTIDE SEQUENCE [LARGE SCALE GENOMIC DNA]</scope>
    <source>
        <strain evidence="1 2">MSMB0783</strain>
    </source>
</reference>
<sequence length="111" mass="12385">MSFHTQVWVHPSDGEPLNVAGVREELLKFLDEYSLSHDVLTDLTEACGSALPTSTLFYLDSMAIVMLFDKLASCLPNVSFAVKGSGEDHRDIWVREYADGVATFEARPFEE</sequence>